<evidence type="ECO:0000313" key="2">
    <source>
        <dbReference type="EMBL" id="TNN66501.1"/>
    </source>
</evidence>
<protein>
    <submittedName>
        <fullName evidence="2">Uncharacterized protein</fullName>
    </submittedName>
</protein>
<keyword evidence="3" id="KW-1185">Reference proteome</keyword>
<dbReference type="AlphaFoldDB" id="A0A4Z2HLU8"/>
<feature type="region of interest" description="Disordered" evidence="1">
    <location>
        <begin position="38"/>
        <end position="87"/>
    </location>
</feature>
<gene>
    <name evidence="2" type="ORF">EYF80_023294</name>
</gene>
<evidence type="ECO:0000313" key="3">
    <source>
        <dbReference type="Proteomes" id="UP000314294"/>
    </source>
</evidence>
<evidence type="ECO:0000256" key="1">
    <source>
        <dbReference type="SAM" id="MobiDB-lite"/>
    </source>
</evidence>
<proteinExistence type="predicted"/>
<reference evidence="2 3" key="1">
    <citation type="submission" date="2019-03" db="EMBL/GenBank/DDBJ databases">
        <title>First draft genome of Liparis tanakae, snailfish: a comprehensive survey of snailfish specific genes.</title>
        <authorList>
            <person name="Kim W."/>
            <person name="Song I."/>
            <person name="Jeong J.-H."/>
            <person name="Kim D."/>
            <person name="Kim S."/>
            <person name="Ryu S."/>
            <person name="Song J.Y."/>
            <person name="Lee S.K."/>
        </authorList>
    </citation>
    <scope>NUCLEOTIDE SEQUENCE [LARGE SCALE GENOMIC DNA]</scope>
    <source>
        <tissue evidence="2">Muscle</tissue>
    </source>
</reference>
<sequence length="128" mass="14438">MATDFRWREVANTGEEVLFVQACCPPKASPWCHQAFTPPPIKESERPSWQKLQRDKQCACRTGQDRRSQKRVLVKGSQLRPRVGVGGEEVTPRLATSDLERRLEAISKLAVNERASWFIPDAPQPPSG</sequence>
<name>A0A4Z2HLU8_9TELE</name>
<dbReference type="Proteomes" id="UP000314294">
    <property type="component" value="Unassembled WGS sequence"/>
</dbReference>
<organism evidence="2 3">
    <name type="scientific">Liparis tanakae</name>
    <name type="common">Tanaka's snailfish</name>
    <dbReference type="NCBI Taxonomy" id="230148"/>
    <lineage>
        <taxon>Eukaryota</taxon>
        <taxon>Metazoa</taxon>
        <taxon>Chordata</taxon>
        <taxon>Craniata</taxon>
        <taxon>Vertebrata</taxon>
        <taxon>Euteleostomi</taxon>
        <taxon>Actinopterygii</taxon>
        <taxon>Neopterygii</taxon>
        <taxon>Teleostei</taxon>
        <taxon>Neoteleostei</taxon>
        <taxon>Acanthomorphata</taxon>
        <taxon>Eupercaria</taxon>
        <taxon>Perciformes</taxon>
        <taxon>Cottioidei</taxon>
        <taxon>Cottales</taxon>
        <taxon>Liparidae</taxon>
        <taxon>Liparis</taxon>
    </lineage>
</organism>
<accession>A0A4Z2HLU8</accession>
<comment type="caution">
    <text evidence="2">The sequence shown here is derived from an EMBL/GenBank/DDBJ whole genome shotgun (WGS) entry which is preliminary data.</text>
</comment>
<dbReference type="EMBL" id="SRLO01000218">
    <property type="protein sequence ID" value="TNN66501.1"/>
    <property type="molecule type" value="Genomic_DNA"/>
</dbReference>
<feature type="compositionally biased region" description="Basic and acidic residues" evidence="1">
    <location>
        <begin position="42"/>
        <end position="67"/>
    </location>
</feature>